<evidence type="ECO:0000256" key="7">
    <source>
        <dbReference type="ARBA" id="ARBA00023136"/>
    </source>
</evidence>
<feature type="transmembrane region" description="Helical" evidence="8">
    <location>
        <begin position="218"/>
        <end position="239"/>
    </location>
</feature>
<keyword evidence="6 8" id="KW-1133">Transmembrane helix</keyword>
<dbReference type="PANTHER" id="PTHR30472:SF25">
    <property type="entry name" value="ABC TRANSPORTER PERMEASE PROTEIN MJ0876-RELATED"/>
    <property type="match status" value="1"/>
</dbReference>
<evidence type="ECO:0000256" key="3">
    <source>
        <dbReference type="ARBA" id="ARBA00022448"/>
    </source>
</evidence>
<keyword evidence="10" id="KW-1185">Reference proteome</keyword>
<reference evidence="10" key="1">
    <citation type="submission" date="2016-09" db="EMBL/GenBank/DDBJ databases">
        <authorList>
            <person name="Gulvik C.A."/>
        </authorList>
    </citation>
    <scope>NUCLEOTIDE SEQUENCE [LARGE SCALE GENOMIC DNA]</scope>
    <source>
        <strain evidence="10">DSM 23328</strain>
    </source>
</reference>
<dbReference type="SUPFAM" id="SSF81345">
    <property type="entry name" value="ABC transporter involved in vitamin B12 uptake, BtuC"/>
    <property type="match status" value="1"/>
</dbReference>
<dbReference type="EMBL" id="MIJZ01000012">
    <property type="protein sequence ID" value="OEG11953.1"/>
    <property type="molecule type" value="Genomic_DNA"/>
</dbReference>
<dbReference type="PANTHER" id="PTHR30472">
    <property type="entry name" value="FERRIC ENTEROBACTIN TRANSPORT SYSTEM PERMEASE PROTEIN"/>
    <property type="match status" value="1"/>
</dbReference>
<feature type="transmembrane region" description="Helical" evidence="8">
    <location>
        <begin position="141"/>
        <end position="164"/>
    </location>
</feature>
<name>A0A1E5GGV1_9ENTE</name>
<keyword evidence="7 8" id="KW-0472">Membrane</keyword>
<dbReference type="FunFam" id="1.10.3470.10:FF:000001">
    <property type="entry name" value="Vitamin B12 ABC transporter permease BtuC"/>
    <property type="match status" value="1"/>
</dbReference>
<dbReference type="STRING" id="903984.BCR21_06875"/>
<dbReference type="Proteomes" id="UP000094068">
    <property type="component" value="Unassembled WGS sequence"/>
</dbReference>
<evidence type="ECO:0000256" key="5">
    <source>
        <dbReference type="ARBA" id="ARBA00022692"/>
    </source>
</evidence>
<feature type="transmembrane region" description="Helical" evidence="8">
    <location>
        <begin position="338"/>
        <end position="355"/>
    </location>
</feature>
<dbReference type="CDD" id="cd06550">
    <property type="entry name" value="TM_ABC_iron-siderophores_like"/>
    <property type="match status" value="1"/>
</dbReference>
<proteinExistence type="inferred from homology"/>
<feature type="transmembrane region" description="Helical" evidence="8">
    <location>
        <begin position="176"/>
        <end position="198"/>
    </location>
</feature>
<feature type="transmembrane region" description="Helical" evidence="8">
    <location>
        <begin position="86"/>
        <end position="107"/>
    </location>
</feature>
<keyword evidence="5 8" id="KW-0812">Transmembrane</keyword>
<dbReference type="InterPro" id="IPR037294">
    <property type="entry name" value="ABC_BtuC-like"/>
</dbReference>
<dbReference type="RefSeq" id="WP_069645806.1">
    <property type="nucleotide sequence ID" value="NZ_MIJZ01000012.1"/>
</dbReference>
<evidence type="ECO:0000256" key="6">
    <source>
        <dbReference type="ARBA" id="ARBA00022989"/>
    </source>
</evidence>
<evidence type="ECO:0000256" key="8">
    <source>
        <dbReference type="SAM" id="Phobius"/>
    </source>
</evidence>
<evidence type="ECO:0000256" key="1">
    <source>
        <dbReference type="ARBA" id="ARBA00004651"/>
    </source>
</evidence>
<keyword evidence="3" id="KW-0813">Transport</keyword>
<dbReference type="GO" id="GO:0022857">
    <property type="term" value="F:transmembrane transporter activity"/>
    <property type="evidence" value="ECO:0007669"/>
    <property type="project" value="InterPro"/>
</dbReference>
<feature type="transmembrane region" description="Helical" evidence="8">
    <location>
        <begin position="114"/>
        <end position="135"/>
    </location>
</feature>
<accession>A0A1E5GGV1</accession>
<sequence>MQAIKASDIRTKTKSQHVFPLILLLLVVLIFFSIVYSLINGQANISMEDVFQILLTKLSGGRFGSLDGITSNSAVNIIWFVRTPRVILAVFVGMGLAITGAVMQAVVQNPLADPYILGISSGASLGATFAILVGFGTGSIFSQFGLAFGAFVGAMAAAFGVLVLSGIGGRMTSVKLVLSGSVIGALCSSISSFIVYLANNAEGMKTVTFWAMGSLASASWNKLAVLSITVIVITSFFLFQHRILNVMLLGDESAVTLGVPLSKYRQLYLLLAALLTGVIVAYSGMIGFVGLIIPHIVRGLIGSDHKRLLPIVALSGSLFMIWADLLSRVLIPSVELPIGIITSVIGAPLFIYIIVKKGYNFGG</sequence>
<comment type="caution">
    <text evidence="9">The sequence shown here is derived from an EMBL/GenBank/DDBJ whole genome shotgun (WGS) entry which is preliminary data.</text>
</comment>
<comment type="similarity">
    <text evidence="2">Belongs to the binding-protein-dependent transport system permease family. FecCD subfamily.</text>
</comment>
<evidence type="ECO:0000313" key="9">
    <source>
        <dbReference type="EMBL" id="OEG11953.1"/>
    </source>
</evidence>
<dbReference type="Gene3D" id="1.10.3470.10">
    <property type="entry name" value="ABC transporter involved in vitamin B12 uptake, BtuC"/>
    <property type="match status" value="1"/>
</dbReference>
<dbReference type="GO" id="GO:0005886">
    <property type="term" value="C:plasma membrane"/>
    <property type="evidence" value="ECO:0007669"/>
    <property type="project" value="UniProtKB-SubCell"/>
</dbReference>
<feature type="transmembrane region" description="Helical" evidence="8">
    <location>
        <begin position="308"/>
        <end position="326"/>
    </location>
</feature>
<dbReference type="AlphaFoldDB" id="A0A1E5GGV1"/>
<keyword evidence="4" id="KW-1003">Cell membrane</keyword>
<feature type="transmembrane region" description="Helical" evidence="8">
    <location>
        <begin position="267"/>
        <end position="296"/>
    </location>
</feature>
<comment type="subcellular location">
    <subcellularLocation>
        <location evidence="1">Cell membrane</location>
        <topology evidence="1">Multi-pass membrane protein</topology>
    </subcellularLocation>
</comment>
<evidence type="ECO:0000256" key="2">
    <source>
        <dbReference type="ARBA" id="ARBA00007935"/>
    </source>
</evidence>
<organism evidence="9 10">
    <name type="scientific">Enterococcus ureasiticus</name>
    <dbReference type="NCBI Taxonomy" id="903984"/>
    <lineage>
        <taxon>Bacteria</taxon>
        <taxon>Bacillati</taxon>
        <taxon>Bacillota</taxon>
        <taxon>Bacilli</taxon>
        <taxon>Lactobacillales</taxon>
        <taxon>Enterococcaceae</taxon>
        <taxon>Enterococcus</taxon>
    </lineage>
</organism>
<dbReference type="GO" id="GO:0033214">
    <property type="term" value="P:siderophore-iron import into cell"/>
    <property type="evidence" value="ECO:0007669"/>
    <property type="project" value="TreeGrafter"/>
</dbReference>
<gene>
    <name evidence="9" type="ORF">BCR21_06875</name>
</gene>
<feature type="transmembrane region" description="Helical" evidence="8">
    <location>
        <begin position="21"/>
        <end position="39"/>
    </location>
</feature>
<evidence type="ECO:0000313" key="10">
    <source>
        <dbReference type="Proteomes" id="UP000094068"/>
    </source>
</evidence>
<dbReference type="Pfam" id="PF01032">
    <property type="entry name" value="FecCD"/>
    <property type="match status" value="1"/>
</dbReference>
<evidence type="ECO:0000256" key="4">
    <source>
        <dbReference type="ARBA" id="ARBA00022475"/>
    </source>
</evidence>
<dbReference type="OrthoDB" id="9811721at2"/>
<protein>
    <submittedName>
        <fullName evidence="9">ABC transporter</fullName>
    </submittedName>
</protein>
<dbReference type="InterPro" id="IPR000522">
    <property type="entry name" value="ABC_transptr_permease_BtuC"/>
</dbReference>